<feature type="region of interest" description="Disordered" evidence="1">
    <location>
        <begin position="58"/>
        <end position="84"/>
    </location>
</feature>
<keyword evidence="3" id="KW-1185">Reference proteome</keyword>
<evidence type="ECO:0000313" key="2">
    <source>
        <dbReference type="EMBL" id="OAD62455.1"/>
    </source>
</evidence>
<accession>A0A310SMH6</accession>
<feature type="compositionally biased region" description="Basic residues" evidence="1">
    <location>
        <begin position="58"/>
        <end position="71"/>
    </location>
</feature>
<name>A0A310SMH6_9HYME</name>
<dbReference type="Proteomes" id="UP000250275">
    <property type="component" value="Unassembled WGS sequence"/>
</dbReference>
<dbReference type="AlphaFoldDB" id="A0A310SMH6"/>
<reference evidence="2 3" key="1">
    <citation type="submission" date="2015-07" db="EMBL/GenBank/DDBJ databases">
        <title>The genome of Eufriesea mexicana.</title>
        <authorList>
            <person name="Pan H."/>
            <person name="Kapheim K."/>
        </authorList>
    </citation>
    <scope>NUCLEOTIDE SEQUENCE [LARGE SCALE GENOMIC DNA]</scope>
    <source>
        <strain evidence="2">0111107269</strain>
        <tissue evidence="2">Whole body</tissue>
    </source>
</reference>
<proteinExistence type="predicted"/>
<evidence type="ECO:0000256" key="1">
    <source>
        <dbReference type="SAM" id="MobiDB-lite"/>
    </source>
</evidence>
<evidence type="ECO:0000313" key="3">
    <source>
        <dbReference type="Proteomes" id="UP000250275"/>
    </source>
</evidence>
<protein>
    <submittedName>
        <fullName evidence="2">Uncharacterized protein</fullName>
    </submittedName>
</protein>
<gene>
    <name evidence="2" type="ORF">WN48_07172</name>
</gene>
<organism evidence="2 3">
    <name type="scientific">Eufriesea mexicana</name>
    <dbReference type="NCBI Taxonomy" id="516756"/>
    <lineage>
        <taxon>Eukaryota</taxon>
        <taxon>Metazoa</taxon>
        <taxon>Ecdysozoa</taxon>
        <taxon>Arthropoda</taxon>
        <taxon>Hexapoda</taxon>
        <taxon>Insecta</taxon>
        <taxon>Pterygota</taxon>
        <taxon>Neoptera</taxon>
        <taxon>Endopterygota</taxon>
        <taxon>Hymenoptera</taxon>
        <taxon>Apocrita</taxon>
        <taxon>Aculeata</taxon>
        <taxon>Apoidea</taxon>
        <taxon>Anthophila</taxon>
        <taxon>Apidae</taxon>
        <taxon>Eufriesea</taxon>
    </lineage>
</organism>
<dbReference type="EMBL" id="KQ759867">
    <property type="protein sequence ID" value="OAD62455.1"/>
    <property type="molecule type" value="Genomic_DNA"/>
</dbReference>
<sequence>MTDPPFKRTNGMTRVRVASDACANQGPANDFAREKQETVPMSKRTIEVSLFRILAARANKKSRDRKGKKKGPCITINRREKKKK</sequence>